<dbReference type="AlphaFoldDB" id="A0A5C4XE08"/>
<dbReference type="RefSeq" id="WP_139678029.1">
    <property type="nucleotide sequence ID" value="NZ_VDMN01000005.1"/>
</dbReference>
<accession>A0A5C4XE08</accession>
<dbReference type="EMBL" id="VDMN01000005">
    <property type="protein sequence ID" value="TNM61582.1"/>
    <property type="molecule type" value="Genomic_DNA"/>
</dbReference>
<dbReference type="InterPro" id="IPR032710">
    <property type="entry name" value="NTF2-like_dom_sf"/>
</dbReference>
<dbReference type="Pfam" id="PF12680">
    <property type="entry name" value="SnoaL_2"/>
    <property type="match status" value="1"/>
</dbReference>
<feature type="domain" description="SnoaL-like" evidence="1">
    <location>
        <begin position="5"/>
        <end position="55"/>
    </location>
</feature>
<protein>
    <submittedName>
        <fullName evidence="2">Nuclear transport factor 2 family protein</fullName>
    </submittedName>
</protein>
<dbReference type="Proteomes" id="UP000311605">
    <property type="component" value="Unassembled WGS sequence"/>
</dbReference>
<reference evidence="2 3" key="1">
    <citation type="submission" date="2019-06" db="EMBL/GenBank/DDBJ databases">
        <title>The draft genome of Rhizobium smilacinae PTYR-5.</title>
        <authorList>
            <person name="Liu L."/>
            <person name="Li L."/>
            <person name="Zhang X."/>
        </authorList>
    </citation>
    <scope>NUCLEOTIDE SEQUENCE [LARGE SCALE GENOMIC DNA]</scope>
    <source>
        <strain evidence="2 3">PTYR-5</strain>
    </source>
</reference>
<sequence>MQKLVESFIATANAFDVEGALSLFATDAVIDDVSVGDVFVGQDGVRQYLERFFVGYSTNSKLLSIDELDGHHSDVRLDFTGDFGHEIGILKVAINPDSLIERIDADLE</sequence>
<proteinExistence type="predicted"/>
<keyword evidence="3" id="KW-1185">Reference proteome</keyword>
<comment type="caution">
    <text evidence="2">The sequence shown here is derived from an EMBL/GenBank/DDBJ whole genome shotgun (WGS) entry which is preliminary data.</text>
</comment>
<dbReference type="InterPro" id="IPR037401">
    <property type="entry name" value="SnoaL-like"/>
</dbReference>
<evidence type="ECO:0000313" key="3">
    <source>
        <dbReference type="Proteomes" id="UP000311605"/>
    </source>
</evidence>
<evidence type="ECO:0000313" key="2">
    <source>
        <dbReference type="EMBL" id="TNM61582.1"/>
    </source>
</evidence>
<dbReference type="SUPFAM" id="SSF54427">
    <property type="entry name" value="NTF2-like"/>
    <property type="match status" value="1"/>
</dbReference>
<evidence type="ECO:0000259" key="1">
    <source>
        <dbReference type="Pfam" id="PF12680"/>
    </source>
</evidence>
<name>A0A5C4XE08_9HYPH</name>
<organism evidence="2 3">
    <name type="scientific">Aliirhizobium smilacinae</name>
    <dbReference type="NCBI Taxonomy" id="1395944"/>
    <lineage>
        <taxon>Bacteria</taxon>
        <taxon>Pseudomonadati</taxon>
        <taxon>Pseudomonadota</taxon>
        <taxon>Alphaproteobacteria</taxon>
        <taxon>Hyphomicrobiales</taxon>
        <taxon>Rhizobiaceae</taxon>
        <taxon>Aliirhizobium</taxon>
    </lineage>
</organism>
<dbReference type="OrthoDB" id="1115105at2"/>
<dbReference type="Gene3D" id="3.10.450.50">
    <property type="match status" value="1"/>
</dbReference>
<gene>
    <name evidence="2" type="ORF">FHP24_20095</name>
</gene>